<gene>
    <name evidence="2" type="ORF">NEDG_02034</name>
</gene>
<organism evidence="2 3">
    <name type="scientific">Nematocida displodere</name>
    <dbReference type="NCBI Taxonomy" id="1805483"/>
    <lineage>
        <taxon>Eukaryota</taxon>
        <taxon>Fungi</taxon>
        <taxon>Fungi incertae sedis</taxon>
        <taxon>Microsporidia</taxon>
        <taxon>Nematocida</taxon>
    </lineage>
</organism>
<sequence length="118" mass="12892">MPRRSLRNIISRPSIGDEEVLILDNLNPEEAVDEQTRAQTADVEAGGTARSRTGRVLTRIRLIVIAILTILVIVLVSCLIGEKITTGNANNEVLFNNTMMPYTANNAVFVSDDTTLVP</sequence>
<dbReference type="AlphaFoldDB" id="A0A177EJX0"/>
<dbReference type="RefSeq" id="XP_067545725.1">
    <property type="nucleotide sequence ID" value="XM_067689452.1"/>
</dbReference>
<keyword evidence="1" id="KW-1133">Transmembrane helix</keyword>
<keyword evidence="1" id="KW-0812">Transmembrane</keyword>
<keyword evidence="1" id="KW-0472">Membrane</keyword>
<proteinExistence type="predicted"/>
<dbReference type="GeneID" id="93648384"/>
<dbReference type="EMBL" id="LTDL01000006">
    <property type="protein sequence ID" value="OAG32283.1"/>
    <property type="molecule type" value="Genomic_DNA"/>
</dbReference>
<dbReference type="VEuPathDB" id="MicrosporidiaDB:NEDG_02034"/>
<evidence type="ECO:0000256" key="1">
    <source>
        <dbReference type="SAM" id="Phobius"/>
    </source>
</evidence>
<protein>
    <submittedName>
        <fullName evidence="2">Uncharacterized protein</fullName>
    </submittedName>
</protein>
<evidence type="ECO:0000313" key="2">
    <source>
        <dbReference type="EMBL" id="OAG32283.1"/>
    </source>
</evidence>
<comment type="caution">
    <text evidence="2">The sequence shown here is derived from an EMBL/GenBank/DDBJ whole genome shotgun (WGS) entry which is preliminary data.</text>
</comment>
<keyword evidence="3" id="KW-1185">Reference proteome</keyword>
<feature type="transmembrane region" description="Helical" evidence="1">
    <location>
        <begin position="60"/>
        <end position="82"/>
    </location>
</feature>
<name>A0A177EJX0_9MICR</name>
<reference evidence="2 3" key="1">
    <citation type="submission" date="2016-02" db="EMBL/GenBank/DDBJ databases">
        <title>Discovery of a natural microsporidian pathogen with a broad tissue tropism in Caenorhabditis elegans.</title>
        <authorList>
            <person name="Luallen R.J."/>
            <person name="Reinke A.W."/>
            <person name="Tong L."/>
            <person name="Botts M.R."/>
            <person name="Felix M.-A."/>
            <person name="Troemel E.R."/>
        </authorList>
    </citation>
    <scope>NUCLEOTIDE SEQUENCE [LARGE SCALE GENOMIC DNA]</scope>
    <source>
        <strain evidence="2 3">JUm2807</strain>
    </source>
</reference>
<evidence type="ECO:0000313" key="3">
    <source>
        <dbReference type="Proteomes" id="UP000185944"/>
    </source>
</evidence>
<dbReference type="Proteomes" id="UP000185944">
    <property type="component" value="Unassembled WGS sequence"/>
</dbReference>
<accession>A0A177EJX0</accession>